<dbReference type="PANTHER" id="PTHR30349:SF64">
    <property type="entry name" value="PROPHAGE INTEGRASE INTD-RELATED"/>
    <property type="match status" value="1"/>
</dbReference>
<dbReference type="Gene3D" id="1.10.150.130">
    <property type="match status" value="1"/>
</dbReference>
<comment type="caution">
    <text evidence="5">The sequence shown here is derived from an EMBL/GenBank/DDBJ whole genome shotgun (WGS) entry which is preliminary data.</text>
</comment>
<dbReference type="GO" id="GO:0015074">
    <property type="term" value="P:DNA integration"/>
    <property type="evidence" value="ECO:0007669"/>
    <property type="project" value="InterPro"/>
</dbReference>
<dbReference type="InterPro" id="IPR050090">
    <property type="entry name" value="Tyrosine_recombinase_XerCD"/>
</dbReference>
<dbReference type="AlphaFoldDB" id="A0A9E2L760"/>
<evidence type="ECO:0000256" key="2">
    <source>
        <dbReference type="ARBA" id="ARBA00023125"/>
    </source>
</evidence>
<name>A0A9E2L760_9BACT</name>
<dbReference type="GO" id="GO:0003677">
    <property type="term" value="F:DNA binding"/>
    <property type="evidence" value="ECO:0007669"/>
    <property type="project" value="UniProtKB-KW"/>
</dbReference>
<evidence type="ECO:0000313" key="6">
    <source>
        <dbReference type="Proteomes" id="UP000823865"/>
    </source>
</evidence>
<keyword evidence="3" id="KW-0233">DNA recombination</keyword>
<dbReference type="Pfam" id="PF17293">
    <property type="entry name" value="Arm-DNA-bind_5"/>
    <property type="match status" value="1"/>
</dbReference>
<reference evidence="5" key="2">
    <citation type="submission" date="2021-04" db="EMBL/GenBank/DDBJ databases">
        <authorList>
            <person name="Gilroy R."/>
        </authorList>
    </citation>
    <scope>NUCLEOTIDE SEQUENCE</scope>
    <source>
        <strain evidence="5">G3-2149</strain>
    </source>
</reference>
<organism evidence="5 6">
    <name type="scientific">Candidatus Paraprevotella stercoravium</name>
    <dbReference type="NCBI Taxonomy" id="2838725"/>
    <lineage>
        <taxon>Bacteria</taxon>
        <taxon>Pseudomonadati</taxon>
        <taxon>Bacteroidota</taxon>
        <taxon>Bacteroidia</taxon>
        <taxon>Bacteroidales</taxon>
        <taxon>Prevotellaceae</taxon>
        <taxon>Paraprevotella</taxon>
    </lineage>
</organism>
<protein>
    <submittedName>
        <fullName evidence="5">Site-specific integrase</fullName>
    </submittedName>
</protein>
<dbReference type="PROSITE" id="PS51898">
    <property type="entry name" value="TYR_RECOMBINASE"/>
    <property type="match status" value="1"/>
</dbReference>
<comment type="similarity">
    <text evidence="1">Belongs to the 'phage' integrase family.</text>
</comment>
<evidence type="ECO:0000259" key="4">
    <source>
        <dbReference type="PROSITE" id="PS51898"/>
    </source>
</evidence>
<keyword evidence="2" id="KW-0238">DNA-binding</keyword>
<sequence length="409" mass="47443">MKIEKFKVLLYLKRSGTDKNGKTPIMGRITVNRSVAQFSCKLNCSEKLWNPRESRLNGKSKEAVETNAKIDRLLVSIHKAFDTLVERKTDFDAVSVKNLFQGGMDSRMTLLKLFDRHIEEVKSLVGVEYSLRTIPNYIYTRQRLAEFISSRYKVSDLAFGQLNEQFIREFQEYVVIKCGLSVETVRHYLALLKRVCRIAFKEGHSDKYHFEHYTLPKKLEKPPRALSREDFEKLRDLEIEEHRWSHITTRDLFLFACYTGTSYIDVVSITETNLVKDDSGALWLKYQRGKNGKLCRVKLLPEAIELIEKYRSKSRKTLFPHIEHGALMWNLSSLKVMAGIDGPLTYHMGRHSFSTLITLENGVPIETVSRMLGHSDISTTQIYARVTPKKLFEDMDKYIEATKDLKLVL</sequence>
<dbReference type="InterPro" id="IPR035386">
    <property type="entry name" value="Arm-DNA-bind_5"/>
</dbReference>
<dbReference type="CDD" id="cd01185">
    <property type="entry name" value="INTN1_C_like"/>
    <property type="match status" value="1"/>
</dbReference>
<dbReference type="PANTHER" id="PTHR30349">
    <property type="entry name" value="PHAGE INTEGRASE-RELATED"/>
    <property type="match status" value="1"/>
</dbReference>
<reference evidence="5" key="1">
    <citation type="journal article" date="2021" name="PeerJ">
        <title>Extensive microbial diversity within the chicken gut microbiome revealed by metagenomics and culture.</title>
        <authorList>
            <person name="Gilroy R."/>
            <person name="Ravi A."/>
            <person name="Getino M."/>
            <person name="Pursley I."/>
            <person name="Horton D.L."/>
            <person name="Alikhan N.F."/>
            <person name="Baker D."/>
            <person name="Gharbi K."/>
            <person name="Hall N."/>
            <person name="Watson M."/>
            <person name="Adriaenssens E.M."/>
            <person name="Foster-Nyarko E."/>
            <person name="Jarju S."/>
            <person name="Secka A."/>
            <person name="Antonio M."/>
            <person name="Oren A."/>
            <person name="Chaudhuri R.R."/>
            <person name="La Ragione R."/>
            <person name="Hildebrand F."/>
            <person name="Pallen M.J."/>
        </authorList>
    </citation>
    <scope>NUCLEOTIDE SEQUENCE</scope>
    <source>
        <strain evidence="5">G3-2149</strain>
    </source>
</reference>
<dbReference type="InterPro" id="IPR025269">
    <property type="entry name" value="SAM-like_dom"/>
</dbReference>
<feature type="domain" description="Tyr recombinase" evidence="4">
    <location>
        <begin position="221"/>
        <end position="396"/>
    </location>
</feature>
<evidence type="ECO:0000256" key="1">
    <source>
        <dbReference type="ARBA" id="ARBA00008857"/>
    </source>
</evidence>
<proteinExistence type="inferred from homology"/>
<dbReference type="Gene3D" id="1.10.443.10">
    <property type="entry name" value="Intergrase catalytic core"/>
    <property type="match status" value="1"/>
</dbReference>
<dbReference type="InterPro" id="IPR011010">
    <property type="entry name" value="DNA_brk_join_enz"/>
</dbReference>
<dbReference type="GO" id="GO:0006310">
    <property type="term" value="P:DNA recombination"/>
    <property type="evidence" value="ECO:0007669"/>
    <property type="project" value="UniProtKB-KW"/>
</dbReference>
<dbReference type="Pfam" id="PF13102">
    <property type="entry name" value="Phage_int_SAM_5"/>
    <property type="match status" value="1"/>
</dbReference>
<evidence type="ECO:0000313" key="5">
    <source>
        <dbReference type="EMBL" id="MBU3852803.1"/>
    </source>
</evidence>
<dbReference type="InterPro" id="IPR002104">
    <property type="entry name" value="Integrase_catalytic"/>
</dbReference>
<dbReference type="SUPFAM" id="SSF56349">
    <property type="entry name" value="DNA breaking-rejoining enzymes"/>
    <property type="match status" value="1"/>
</dbReference>
<dbReference type="Proteomes" id="UP000823865">
    <property type="component" value="Unassembled WGS sequence"/>
</dbReference>
<dbReference type="EMBL" id="JAHLFU010000056">
    <property type="protein sequence ID" value="MBU3852803.1"/>
    <property type="molecule type" value="Genomic_DNA"/>
</dbReference>
<dbReference type="Pfam" id="PF00589">
    <property type="entry name" value="Phage_integrase"/>
    <property type="match status" value="1"/>
</dbReference>
<dbReference type="InterPro" id="IPR010998">
    <property type="entry name" value="Integrase_recombinase_N"/>
</dbReference>
<evidence type="ECO:0000256" key="3">
    <source>
        <dbReference type="ARBA" id="ARBA00023172"/>
    </source>
</evidence>
<gene>
    <name evidence="5" type="ORF">H9789_03055</name>
</gene>
<dbReference type="InterPro" id="IPR013762">
    <property type="entry name" value="Integrase-like_cat_sf"/>
</dbReference>
<accession>A0A9E2L760</accession>